<dbReference type="EMBL" id="CP001968">
    <property type="protein sequence ID" value="ADD69405.1"/>
    <property type="molecule type" value="Genomic_DNA"/>
</dbReference>
<organism evidence="1 2">
    <name type="scientific">Denitrovibrio acetiphilus (strain DSM 12809 / NBRC 114555 / N2460)</name>
    <dbReference type="NCBI Taxonomy" id="522772"/>
    <lineage>
        <taxon>Bacteria</taxon>
        <taxon>Pseudomonadati</taxon>
        <taxon>Deferribacterota</taxon>
        <taxon>Deferribacteres</taxon>
        <taxon>Deferribacterales</taxon>
        <taxon>Geovibrionaceae</taxon>
        <taxon>Denitrovibrio</taxon>
    </lineage>
</organism>
<dbReference type="HOGENOM" id="CLU_2272796_0_0_0"/>
<reference evidence="1 2" key="1">
    <citation type="journal article" date="2010" name="Stand. Genomic Sci.">
        <title>Complete genome sequence of Denitrovibrio acetiphilus type strain (N2460).</title>
        <authorList>
            <person name="Kiss H."/>
            <person name="Lang E."/>
            <person name="Lapidus A."/>
            <person name="Copeland A."/>
            <person name="Nolan M."/>
            <person name="Glavina Del Rio T."/>
            <person name="Chen F."/>
            <person name="Lucas S."/>
            <person name="Tice H."/>
            <person name="Cheng J.F."/>
            <person name="Han C."/>
            <person name="Goodwin L."/>
            <person name="Pitluck S."/>
            <person name="Liolios K."/>
            <person name="Pati A."/>
            <person name="Ivanova N."/>
            <person name="Mavromatis K."/>
            <person name="Chen A."/>
            <person name="Palaniappan K."/>
            <person name="Land M."/>
            <person name="Hauser L."/>
            <person name="Chang Y.J."/>
            <person name="Jeffries C.D."/>
            <person name="Detter J.C."/>
            <person name="Brettin T."/>
            <person name="Spring S."/>
            <person name="Rohde M."/>
            <person name="Goker M."/>
            <person name="Woyke T."/>
            <person name="Bristow J."/>
            <person name="Eisen J.A."/>
            <person name="Markowitz V."/>
            <person name="Hugenholtz P."/>
            <person name="Kyrpides N.C."/>
            <person name="Klenk H.P."/>
        </authorList>
    </citation>
    <scope>NUCLEOTIDE SEQUENCE [LARGE SCALE GENOMIC DNA]</scope>
    <source>
        <strain evidence="2">DSM 12809 / NBRC 114555 / N2460</strain>
    </source>
</reference>
<proteinExistence type="predicted"/>
<sequence>MNFNGHFSAEIINGKIKFPQDLLKTCNKFRMYLHDNAIILAPHTEEINTPGYSEKNPLCEVTIIDTLTLPKEEITQLTSNDNKEVIIVGAGKVIEIHVASIL</sequence>
<dbReference type="InParanoid" id="D4H549"/>
<dbReference type="PaxDb" id="522772-Dacet_2647"/>
<gene>
    <name evidence="1" type="ordered locus">Dacet_2647</name>
</gene>
<dbReference type="Proteomes" id="UP000002012">
    <property type="component" value="Chromosome"/>
</dbReference>
<evidence type="ECO:0000313" key="1">
    <source>
        <dbReference type="EMBL" id="ADD69405.1"/>
    </source>
</evidence>
<dbReference type="STRING" id="522772.Dacet_2647"/>
<dbReference type="RefSeq" id="WP_013011899.1">
    <property type="nucleotide sequence ID" value="NC_013943.1"/>
</dbReference>
<name>D4H549_DENA2</name>
<dbReference type="AlphaFoldDB" id="D4H549"/>
<dbReference type="KEGG" id="dap:Dacet_2647"/>
<protein>
    <submittedName>
        <fullName evidence="1">Uncharacterized protein</fullName>
    </submittedName>
</protein>
<accession>D4H549</accession>
<evidence type="ECO:0000313" key="2">
    <source>
        <dbReference type="Proteomes" id="UP000002012"/>
    </source>
</evidence>
<keyword evidence="2" id="KW-1185">Reference proteome</keyword>